<comment type="caution">
    <text evidence="16">The sequence shown here is derived from an EMBL/GenBank/DDBJ whole genome shotgun (WGS) entry which is preliminary data.</text>
</comment>
<dbReference type="InterPro" id="IPR019794">
    <property type="entry name" value="Peroxidases_AS"/>
</dbReference>
<dbReference type="Proteomes" id="UP000237347">
    <property type="component" value="Unassembled WGS sequence"/>
</dbReference>
<dbReference type="InterPro" id="IPR010255">
    <property type="entry name" value="Haem_peroxidase_sf"/>
</dbReference>
<keyword evidence="7 11" id="KW-0479">Metal-binding</keyword>
<protein>
    <recommendedName>
        <fullName evidence="4">peroxidase</fullName>
        <ecNumber evidence="4">1.11.1.7</ecNumber>
    </recommendedName>
</protein>
<dbReference type="Pfam" id="PF00141">
    <property type="entry name" value="peroxidase"/>
    <property type="match status" value="1"/>
</dbReference>
<keyword evidence="5 16" id="KW-0575">Peroxidase</keyword>
<dbReference type="PANTHER" id="PTHR31388:SF144">
    <property type="entry name" value="PEROXIDASE 67-RELATED"/>
    <property type="match status" value="1"/>
</dbReference>
<comment type="cofactor">
    <cofactor evidence="2">
        <name>heme b</name>
        <dbReference type="ChEBI" id="CHEBI:60344"/>
    </cofactor>
</comment>
<feature type="signal peptide" evidence="14">
    <location>
        <begin position="1"/>
        <end position="29"/>
    </location>
</feature>
<evidence type="ECO:0000259" key="15">
    <source>
        <dbReference type="PROSITE" id="PS50873"/>
    </source>
</evidence>
<keyword evidence="17" id="KW-1185">Reference proteome</keyword>
<reference evidence="16 17" key="1">
    <citation type="journal article" date="2018" name="Sci. Data">
        <title>The draft genome sequence of cork oak.</title>
        <authorList>
            <person name="Ramos A.M."/>
            <person name="Usie A."/>
            <person name="Barbosa P."/>
            <person name="Barros P.M."/>
            <person name="Capote T."/>
            <person name="Chaves I."/>
            <person name="Simoes F."/>
            <person name="Abreu I."/>
            <person name="Carrasquinho I."/>
            <person name="Faro C."/>
            <person name="Guimaraes J.B."/>
            <person name="Mendonca D."/>
            <person name="Nobrega F."/>
            <person name="Rodrigues L."/>
            <person name="Saibo N.J.M."/>
            <person name="Varela M.C."/>
            <person name="Egas C."/>
            <person name="Matos J."/>
            <person name="Miguel C.M."/>
            <person name="Oliveira M.M."/>
            <person name="Ricardo C.P."/>
            <person name="Goncalves S."/>
        </authorList>
    </citation>
    <scope>NUCLEOTIDE SEQUENCE [LARGE SCALE GENOMIC DNA]</scope>
    <source>
        <strain evidence="17">cv. HL8</strain>
    </source>
</reference>
<dbReference type="GO" id="GO:0140825">
    <property type="term" value="F:lactoperoxidase activity"/>
    <property type="evidence" value="ECO:0007669"/>
    <property type="project" value="UniProtKB-EC"/>
</dbReference>
<comment type="cofactor">
    <cofactor evidence="11">
        <name>Ca(2+)</name>
        <dbReference type="ChEBI" id="CHEBI:29108"/>
    </cofactor>
    <text evidence="11">Binds 2 calcium ions per subunit.</text>
</comment>
<evidence type="ECO:0000256" key="10">
    <source>
        <dbReference type="PIRSR" id="PIRSR600823-1"/>
    </source>
</evidence>
<keyword evidence="9" id="KW-0408">Iron</keyword>
<dbReference type="PANTHER" id="PTHR31388">
    <property type="entry name" value="PEROXIDASE 72-RELATED"/>
    <property type="match status" value="1"/>
</dbReference>
<evidence type="ECO:0000256" key="9">
    <source>
        <dbReference type="ARBA" id="ARBA00023004"/>
    </source>
</evidence>
<evidence type="ECO:0000313" key="17">
    <source>
        <dbReference type="Proteomes" id="UP000237347"/>
    </source>
</evidence>
<evidence type="ECO:0000256" key="3">
    <source>
        <dbReference type="ARBA" id="ARBA00002322"/>
    </source>
</evidence>
<dbReference type="SUPFAM" id="SSF48113">
    <property type="entry name" value="Heme-dependent peroxidases"/>
    <property type="match status" value="1"/>
</dbReference>
<proteinExistence type="inferred from homology"/>
<feature type="site" description="Transition state stabilizer" evidence="12">
    <location>
        <position position="68"/>
    </location>
</feature>
<dbReference type="EMBL" id="PKMF04000651">
    <property type="protein sequence ID" value="KAK7822888.1"/>
    <property type="molecule type" value="Genomic_DNA"/>
</dbReference>
<gene>
    <name evidence="16" type="ORF">CFP56_036004</name>
</gene>
<dbReference type="PROSITE" id="PS50873">
    <property type="entry name" value="PEROXIDASE_4"/>
    <property type="match status" value="1"/>
</dbReference>
<dbReference type="InterPro" id="IPR000823">
    <property type="entry name" value="Peroxidase_pln"/>
</dbReference>
<comment type="similarity">
    <text evidence="13">Belongs to the peroxidase family.</text>
</comment>
<feature type="chain" id="PRO_5043339951" description="peroxidase" evidence="14">
    <location>
        <begin position="30"/>
        <end position="104"/>
    </location>
</feature>
<feature type="binding site" evidence="11">
    <location>
        <position position="73"/>
    </location>
    <ligand>
        <name>Ca(2+)</name>
        <dbReference type="ChEBI" id="CHEBI:29108"/>
        <label>1</label>
    </ligand>
</feature>
<dbReference type="GO" id="GO:0020037">
    <property type="term" value="F:heme binding"/>
    <property type="evidence" value="ECO:0007669"/>
    <property type="project" value="InterPro"/>
</dbReference>
<dbReference type="EC" id="1.11.1.7" evidence="4"/>
<feature type="domain" description="Plant heme peroxidase family profile" evidence="15">
    <location>
        <begin position="31"/>
        <end position="77"/>
    </location>
</feature>
<evidence type="ECO:0000256" key="4">
    <source>
        <dbReference type="ARBA" id="ARBA00012313"/>
    </source>
</evidence>
<evidence type="ECO:0000256" key="7">
    <source>
        <dbReference type="ARBA" id="ARBA00022723"/>
    </source>
</evidence>
<dbReference type="GO" id="GO:0046872">
    <property type="term" value="F:metal ion binding"/>
    <property type="evidence" value="ECO:0007669"/>
    <property type="project" value="UniProtKB-KW"/>
</dbReference>
<keyword evidence="6" id="KW-0349">Heme</keyword>
<feature type="binding site" evidence="11">
    <location>
        <position position="76"/>
    </location>
    <ligand>
        <name>Ca(2+)</name>
        <dbReference type="ChEBI" id="CHEBI:29108"/>
        <label>1</label>
    </ligand>
</feature>
<sequence>MAASNSHSASSFLFIVSFAVLVIFTVSSSAQLSKNFYSKSCPQVFSIVQSVVHSAISKQPRQGASLLRLHFHDCFVNVNSLFLYLLGCPKASTCDKYNIVHMFI</sequence>
<comment type="catalytic activity">
    <reaction evidence="1">
        <text>2 a phenolic donor + H2O2 = 2 a phenolic radical donor + 2 H2O</text>
        <dbReference type="Rhea" id="RHEA:56136"/>
        <dbReference type="ChEBI" id="CHEBI:15377"/>
        <dbReference type="ChEBI" id="CHEBI:16240"/>
        <dbReference type="ChEBI" id="CHEBI:139520"/>
        <dbReference type="ChEBI" id="CHEBI:139521"/>
        <dbReference type="EC" id="1.11.1.7"/>
    </reaction>
</comment>
<evidence type="ECO:0000256" key="1">
    <source>
        <dbReference type="ARBA" id="ARBA00000189"/>
    </source>
</evidence>
<evidence type="ECO:0000256" key="11">
    <source>
        <dbReference type="PIRSR" id="PIRSR600823-3"/>
    </source>
</evidence>
<dbReference type="AlphaFoldDB" id="A0AAW0J7W6"/>
<comment type="function">
    <text evidence="3">Removal of H(2)O(2), oxidation of toxic reductants, biosynthesis and degradation of lignin, suberization, auxin catabolism, response to environmental stresses such as wounding, pathogen attack and oxidative stress. These functions might be dependent on each isozyme/isoform in each plant tissue.</text>
</comment>
<evidence type="ECO:0000256" key="5">
    <source>
        <dbReference type="ARBA" id="ARBA00022559"/>
    </source>
</evidence>
<evidence type="ECO:0000256" key="12">
    <source>
        <dbReference type="PIRSR" id="PIRSR600823-4"/>
    </source>
</evidence>
<evidence type="ECO:0000256" key="8">
    <source>
        <dbReference type="ARBA" id="ARBA00023002"/>
    </source>
</evidence>
<name>A0AAW0J7W6_QUESU</name>
<evidence type="ECO:0000256" key="2">
    <source>
        <dbReference type="ARBA" id="ARBA00001970"/>
    </source>
</evidence>
<dbReference type="PROSITE" id="PS00436">
    <property type="entry name" value="PEROXIDASE_2"/>
    <property type="match status" value="1"/>
</dbReference>
<evidence type="ECO:0000256" key="6">
    <source>
        <dbReference type="ARBA" id="ARBA00022617"/>
    </source>
</evidence>
<evidence type="ECO:0000256" key="14">
    <source>
        <dbReference type="SAM" id="SignalP"/>
    </source>
</evidence>
<evidence type="ECO:0000256" key="13">
    <source>
        <dbReference type="RuleBase" id="RU004241"/>
    </source>
</evidence>
<dbReference type="PRINTS" id="PR00461">
    <property type="entry name" value="PLPEROXIDASE"/>
</dbReference>
<keyword evidence="8" id="KW-0560">Oxidoreductase</keyword>
<dbReference type="GO" id="GO:0006979">
    <property type="term" value="P:response to oxidative stress"/>
    <property type="evidence" value="ECO:0007669"/>
    <property type="project" value="InterPro"/>
</dbReference>
<accession>A0AAW0J7W6</accession>
<dbReference type="Gene3D" id="1.10.520.10">
    <property type="match status" value="1"/>
</dbReference>
<dbReference type="InterPro" id="IPR002016">
    <property type="entry name" value="Haem_peroxidase"/>
</dbReference>
<keyword evidence="14" id="KW-0732">Signal</keyword>
<evidence type="ECO:0000313" key="16">
    <source>
        <dbReference type="EMBL" id="KAK7822888.1"/>
    </source>
</evidence>
<keyword evidence="11" id="KW-0106">Calcium</keyword>
<organism evidence="16 17">
    <name type="scientific">Quercus suber</name>
    <name type="common">Cork oak</name>
    <dbReference type="NCBI Taxonomy" id="58331"/>
    <lineage>
        <taxon>Eukaryota</taxon>
        <taxon>Viridiplantae</taxon>
        <taxon>Streptophyta</taxon>
        <taxon>Embryophyta</taxon>
        <taxon>Tracheophyta</taxon>
        <taxon>Spermatophyta</taxon>
        <taxon>Magnoliopsida</taxon>
        <taxon>eudicotyledons</taxon>
        <taxon>Gunneridae</taxon>
        <taxon>Pentapetalae</taxon>
        <taxon>rosids</taxon>
        <taxon>fabids</taxon>
        <taxon>Fagales</taxon>
        <taxon>Fagaceae</taxon>
        <taxon>Quercus</taxon>
    </lineage>
</organism>
<feature type="active site" description="Proton acceptor" evidence="10">
    <location>
        <position position="72"/>
    </location>
</feature>